<organism evidence="2">
    <name type="scientific">Zea mays</name>
    <name type="common">Maize</name>
    <dbReference type="NCBI Taxonomy" id="4577"/>
    <lineage>
        <taxon>Eukaryota</taxon>
        <taxon>Viridiplantae</taxon>
        <taxon>Streptophyta</taxon>
        <taxon>Embryophyta</taxon>
        <taxon>Tracheophyta</taxon>
        <taxon>Spermatophyta</taxon>
        <taxon>Magnoliopsida</taxon>
        <taxon>Liliopsida</taxon>
        <taxon>Poales</taxon>
        <taxon>Poaceae</taxon>
        <taxon>PACMAD clade</taxon>
        <taxon>Panicoideae</taxon>
        <taxon>Andropogonodae</taxon>
        <taxon>Andropogoneae</taxon>
        <taxon>Tripsacinae</taxon>
        <taxon>Zea</taxon>
    </lineage>
</organism>
<name>B4FNI7_MAIZE</name>
<proteinExistence type="evidence at transcript level"/>
<accession>B4FNI7</accession>
<dbReference type="PANTHER" id="PTHR14237:SF88">
    <property type="entry name" value="PYRIDOXAL PHOSPHATE (PLP)-DEPENDENT TRANSFERASES SUPERFAMILY PROTEIN"/>
    <property type="match status" value="1"/>
</dbReference>
<feature type="compositionally biased region" description="Basic and acidic residues" evidence="1">
    <location>
        <begin position="42"/>
        <end position="51"/>
    </location>
</feature>
<evidence type="ECO:0000256" key="1">
    <source>
        <dbReference type="SAM" id="MobiDB-lite"/>
    </source>
</evidence>
<feature type="compositionally biased region" description="Polar residues" evidence="1">
    <location>
        <begin position="14"/>
        <end position="38"/>
    </location>
</feature>
<dbReference type="AlphaFoldDB" id="B4FNI7"/>
<evidence type="ECO:0000313" key="2">
    <source>
        <dbReference type="EMBL" id="ACF83680.1"/>
    </source>
</evidence>
<dbReference type="Gene3D" id="3.90.1150.10">
    <property type="entry name" value="Aspartate Aminotransferase, domain 1"/>
    <property type="match status" value="1"/>
</dbReference>
<feature type="compositionally biased region" description="Basic and acidic residues" evidence="1">
    <location>
        <begin position="63"/>
        <end position="84"/>
    </location>
</feature>
<feature type="region of interest" description="Disordered" evidence="1">
    <location>
        <begin position="1"/>
        <end position="84"/>
    </location>
</feature>
<protein>
    <submittedName>
        <fullName evidence="2">Uncharacterized protein</fullName>
    </submittedName>
</protein>
<reference evidence="2" key="1">
    <citation type="journal article" date="2009" name="PLoS Genet.">
        <title>Sequencing, mapping, and analysis of 27,455 maize full-length cDNAs.</title>
        <authorList>
            <person name="Soderlund C."/>
            <person name="Descour A."/>
            <person name="Kudrna D."/>
            <person name="Bomhoff M."/>
            <person name="Boyd L."/>
            <person name="Currie J."/>
            <person name="Angelova A."/>
            <person name="Collura K."/>
            <person name="Wissotski M."/>
            <person name="Ashley E."/>
            <person name="Morrow D."/>
            <person name="Fernandes J."/>
            <person name="Walbot V."/>
            <person name="Yu Y."/>
        </authorList>
    </citation>
    <scope>NUCLEOTIDE SEQUENCE</scope>
    <source>
        <strain evidence="2">B73</strain>
    </source>
</reference>
<dbReference type="EMBL" id="BT038675">
    <property type="protein sequence ID" value="ACF83680.1"/>
    <property type="molecule type" value="mRNA"/>
</dbReference>
<dbReference type="ExpressionAtlas" id="B4FNI7">
    <property type="expression patterns" value="baseline and differential"/>
</dbReference>
<dbReference type="InterPro" id="IPR015422">
    <property type="entry name" value="PyrdxlP-dep_Trfase_small"/>
</dbReference>
<dbReference type="PANTHER" id="PTHR14237">
    <property type="entry name" value="MOLYBDOPTERIN COFACTOR SULFURASE MOSC"/>
    <property type="match status" value="1"/>
</dbReference>
<sequence>MLAADPALDDADVETTSSFSGPLSSIAITRSRTLQSDAAENGDAHAPEIREVGSTAENGFYSEEPRAEETERLAKEEQDGEGRESVMEVECRGLDHADALGLIAIGNRLRCISNWLVVALQKLRHPHADNGHPLVRLYGPRVKFDRGPSLAFNVFDWKGERVSPLLVQKLADRHNISLTCGFLCNIWFSDKHEAERAVVLEHRVAGDPVAAGSAGGKRRKDAGGGDVGILVVNASLGFLSNFEDAYRLWAFVAKFLDADFVEKERWRYTALNQKTVEV</sequence>